<dbReference type="Proteomes" id="UP000245212">
    <property type="component" value="Unassembled WGS sequence"/>
</dbReference>
<sequence length="205" mass="21796">MNDRPSSEPHDNPVPGLSPTAPLVSNLTALGAHWGWFVGLGMLLLVLGLIGAVYVLAFTLVSVLFVGALMLAGGILHLIQAWRIKGWSGFLIWTVSGLFYIAAGLLALYNPIAGAAALTLLLGAVLIAAGALRLWLWFNNRSQAGWKWLALSGLITLLAGLLIAAGWPANSLWILGFLLALDLLFQGITLIMLGQALRRGHTTAR</sequence>
<proteinExistence type="predicted"/>
<comment type="caution">
    <text evidence="2">The sequence shown here is derived from an EMBL/GenBank/DDBJ whole genome shotgun (WGS) entry which is preliminary data.</text>
</comment>
<dbReference type="EMBL" id="QETA01000008">
    <property type="protein sequence ID" value="PWF21237.1"/>
    <property type="molecule type" value="Genomic_DNA"/>
</dbReference>
<evidence type="ECO:0008006" key="4">
    <source>
        <dbReference type="Google" id="ProtNLM"/>
    </source>
</evidence>
<accession>A0A2V1JY55</accession>
<dbReference type="AlphaFoldDB" id="A0A2V1JY55"/>
<gene>
    <name evidence="2" type="ORF">DD235_15590</name>
</gene>
<feature type="transmembrane region" description="Helical" evidence="1">
    <location>
        <begin position="115"/>
        <end position="136"/>
    </location>
</feature>
<feature type="transmembrane region" description="Helical" evidence="1">
    <location>
        <begin position="90"/>
        <end position="109"/>
    </location>
</feature>
<keyword evidence="1" id="KW-1133">Transmembrane helix</keyword>
<keyword evidence="3" id="KW-1185">Reference proteome</keyword>
<dbReference type="RefSeq" id="WP_109063044.1">
    <property type="nucleotide sequence ID" value="NZ_QETA01000008.1"/>
</dbReference>
<feature type="transmembrane region" description="Helical" evidence="1">
    <location>
        <begin position="60"/>
        <end position="78"/>
    </location>
</feature>
<organism evidence="2 3">
    <name type="scientific">Corticimicrobacter populi</name>
    <dbReference type="NCBI Taxonomy" id="2175229"/>
    <lineage>
        <taxon>Bacteria</taxon>
        <taxon>Pseudomonadati</taxon>
        <taxon>Pseudomonadota</taxon>
        <taxon>Betaproteobacteria</taxon>
        <taxon>Burkholderiales</taxon>
        <taxon>Alcaligenaceae</taxon>
        <taxon>Corticimicrobacter</taxon>
    </lineage>
</organism>
<evidence type="ECO:0000256" key="1">
    <source>
        <dbReference type="SAM" id="Phobius"/>
    </source>
</evidence>
<reference evidence="3" key="1">
    <citation type="submission" date="2018-05" db="EMBL/GenBank/DDBJ databases">
        <authorList>
            <person name="Li Y."/>
        </authorList>
    </citation>
    <scope>NUCLEOTIDE SEQUENCE [LARGE SCALE GENOMIC DNA]</scope>
    <source>
        <strain evidence="3">3d-2-2</strain>
    </source>
</reference>
<feature type="transmembrane region" description="Helical" evidence="1">
    <location>
        <begin position="34"/>
        <end position="54"/>
    </location>
</feature>
<dbReference type="InterPro" id="IPR005325">
    <property type="entry name" value="DUF308_memb"/>
</dbReference>
<evidence type="ECO:0000313" key="3">
    <source>
        <dbReference type="Proteomes" id="UP000245212"/>
    </source>
</evidence>
<keyword evidence="1" id="KW-0472">Membrane</keyword>
<name>A0A2V1JY55_9BURK</name>
<dbReference type="Pfam" id="PF03729">
    <property type="entry name" value="DUF308"/>
    <property type="match status" value="1"/>
</dbReference>
<dbReference type="InterPro" id="IPR052712">
    <property type="entry name" value="Acid_resist_chaperone_HdeD"/>
</dbReference>
<feature type="transmembrane region" description="Helical" evidence="1">
    <location>
        <begin position="148"/>
        <end position="167"/>
    </location>
</feature>
<feature type="transmembrane region" description="Helical" evidence="1">
    <location>
        <begin position="173"/>
        <end position="197"/>
    </location>
</feature>
<protein>
    <recommendedName>
        <fullName evidence="4">HdeD family acid-resistance protein</fullName>
    </recommendedName>
</protein>
<evidence type="ECO:0000313" key="2">
    <source>
        <dbReference type="EMBL" id="PWF21237.1"/>
    </source>
</evidence>
<keyword evidence="1" id="KW-0812">Transmembrane</keyword>
<dbReference type="PANTHER" id="PTHR34989:SF1">
    <property type="entry name" value="PROTEIN HDED"/>
    <property type="match status" value="1"/>
</dbReference>
<dbReference type="GO" id="GO:0005886">
    <property type="term" value="C:plasma membrane"/>
    <property type="evidence" value="ECO:0007669"/>
    <property type="project" value="TreeGrafter"/>
</dbReference>
<dbReference type="PANTHER" id="PTHR34989">
    <property type="entry name" value="PROTEIN HDED"/>
    <property type="match status" value="1"/>
</dbReference>